<dbReference type="CDD" id="cd15819">
    <property type="entry name" value="SPRY_PRY_BTN1_2"/>
    <property type="match status" value="1"/>
</dbReference>
<dbReference type="InterPro" id="IPR001870">
    <property type="entry name" value="B30.2/SPRY"/>
</dbReference>
<evidence type="ECO:0000313" key="7">
    <source>
        <dbReference type="Ensembl" id="ENSSSCP00000069057.1"/>
    </source>
</evidence>
<proteinExistence type="predicted"/>
<reference evidence="7" key="4">
    <citation type="submission" date="2025-09" db="UniProtKB">
        <authorList>
            <consortium name="Ensembl"/>
        </authorList>
    </citation>
    <scope>IDENTIFICATION</scope>
</reference>
<dbReference type="SUPFAM" id="SSF49899">
    <property type="entry name" value="Concanavalin A-like lectins/glucanases"/>
    <property type="match status" value="1"/>
</dbReference>
<dbReference type="Proteomes" id="UP000008227">
    <property type="component" value="Chromosome 7"/>
</dbReference>
<dbReference type="GO" id="GO:0061630">
    <property type="term" value="F:ubiquitin protein ligase activity"/>
    <property type="evidence" value="ECO:0000318"/>
    <property type="project" value="GO_Central"/>
</dbReference>
<feature type="domain" description="B30.2/SPRY" evidence="6">
    <location>
        <begin position="124"/>
        <end position="318"/>
    </location>
</feature>
<dbReference type="PRINTS" id="PR01407">
    <property type="entry name" value="BUTYPHLNCDUF"/>
</dbReference>
<dbReference type="GO" id="GO:0005737">
    <property type="term" value="C:cytoplasm"/>
    <property type="evidence" value="ECO:0000318"/>
    <property type="project" value="GO_Central"/>
</dbReference>
<name>A0A5G2RE27_PIG</name>
<dbReference type="Pfam" id="PF13765">
    <property type="entry name" value="PRY"/>
    <property type="match status" value="1"/>
</dbReference>
<dbReference type="Pfam" id="PF00622">
    <property type="entry name" value="SPRY"/>
    <property type="match status" value="1"/>
</dbReference>
<dbReference type="Bgee" id="ENSSSCG00000030874">
    <property type="expression patterns" value="Expressed in duodenum and 2 other cell types or tissues"/>
</dbReference>
<reference evidence="8" key="1">
    <citation type="submission" date="2009-11" db="EMBL/GenBank/DDBJ databases">
        <authorList>
            <consortium name="Porcine genome sequencing project"/>
        </authorList>
    </citation>
    <scope>NUCLEOTIDE SEQUENCE [LARGE SCALE GENOMIC DNA]</scope>
    <source>
        <strain evidence="8">Duroc</strain>
    </source>
</reference>
<accession>A0A5G2RE27</accession>
<keyword evidence="3" id="KW-0325">Glycoprotein</keyword>
<keyword evidence="5" id="KW-0812">Transmembrane</keyword>
<feature type="transmembrane region" description="Helical" evidence="5">
    <location>
        <begin position="32"/>
        <end position="50"/>
    </location>
</feature>
<dbReference type="InterPro" id="IPR003877">
    <property type="entry name" value="SPRY_dom"/>
</dbReference>
<evidence type="ECO:0000256" key="2">
    <source>
        <dbReference type="ARBA" id="ARBA00023157"/>
    </source>
</evidence>
<dbReference type="SMART" id="SM00589">
    <property type="entry name" value="PRY"/>
    <property type="match status" value="1"/>
</dbReference>
<evidence type="ECO:0000256" key="4">
    <source>
        <dbReference type="SAM" id="Coils"/>
    </source>
</evidence>
<dbReference type="InterPro" id="IPR013320">
    <property type="entry name" value="ConA-like_dom_sf"/>
</dbReference>
<evidence type="ECO:0000256" key="1">
    <source>
        <dbReference type="ARBA" id="ARBA00004167"/>
    </source>
</evidence>
<dbReference type="AlphaFoldDB" id="A0A5G2RE27"/>
<keyword evidence="5" id="KW-1133">Transmembrane helix</keyword>
<dbReference type="GeneTree" id="ENSGT00940000153527"/>
<gene>
    <name evidence="7" type="primary">LOC106504368</name>
</gene>
<dbReference type="SMART" id="SM00449">
    <property type="entry name" value="SPRY"/>
    <property type="match status" value="1"/>
</dbReference>
<keyword evidence="4" id="KW-0175">Coiled coil</keyword>
<keyword evidence="8" id="KW-1185">Reference proteome</keyword>
<feature type="coiled-coil region" evidence="4">
    <location>
        <begin position="79"/>
        <end position="120"/>
    </location>
</feature>
<dbReference type="PROSITE" id="PS50188">
    <property type="entry name" value="B302_SPRY"/>
    <property type="match status" value="1"/>
</dbReference>
<dbReference type="SMR" id="A0A5G2RE27"/>
<dbReference type="STRING" id="9823.ENSSSCP00000069057"/>
<dbReference type="InterPro" id="IPR050143">
    <property type="entry name" value="TRIM/RBCC"/>
</dbReference>
<reference evidence="7" key="3">
    <citation type="submission" date="2025-08" db="UniProtKB">
        <authorList>
            <consortium name="Ensembl"/>
        </authorList>
    </citation>
    <scope>IDENTIFICATION</scope>
</reference>
<dbReference type="PANTHER" id="PTHR24103">
    <property type="entry name" value="E3 UBIQUITIN-PROTEIN LIGASE TRIM"/>
    <property type="match status" value="1"/>
</dbReference>
<dbReference type="InterPro" id="IPR037958">
    <property type="entry name" value="SPRY/PRY_BTN1/2"/>
</dbReference>
<dbReference type="Gene3D" id="2.60.120.920">
    <property type="match status" value="1"/>
</dbReference>
<evidence type="ECO:0000313" key="8">
    <source>
        <dbReference type="Proteomes" id="UP000008227"/>
    </source>
</evidence>
<dbReference type="ExpressionAtlas" id="A0A5G2RE27">
    <property type="expression patterns" value="baseline"/>
</dbReference>
<organism evidence="7 8">
    <name type="scientific">Sus scrofa</name>
    <name type="common">Pig</name>
    <dbReference type="NCBI Taxonomy" id="9823"/>
    <lineage>
        <taxon>Eukaryota</taxon>
        <taxon>Metazoa</taxon>
        <taxon>Chordata</taxon>
        <taxon>Craniata</taxon>
        <taxon>Vertebrata</taxon>
        <taxon>Euteleostomi</taxon>
        <taxon>Mammalia</taxon>
        <taxon>Eutheria</taxon>
        <taxon>Laurasiatheria</taxon>
        <taxon>Artiodactyla</taxon>
        <taxon>Suina</taxon>
        <taxon>Suidae</taxon>
        <taxon>Sus</taxon>
    </lineage>
</organism>
<dbReference type="InParanoid" id="A0A5G2RE27"/>
<keyword evidence="2" id="KW-1015">Disulfide bond</keyword>
<dbReference type="GO" id="GO:0045087">
    <property type="term" value="P:innate immune response"/>
    <property type="evidence" value="ECO:0000318"/>
    <property type="project" value="GO_Central"/>
</dbReference>
<dbReference type="InterPro" id="IPR006574">
    <property type="entry name" value="PRY"/>
</dbReference>
<evidence type="ECO:0000256" key="3">
    <source>
        <dbReference type="ARBA" id="ARBA00023180"/>
    </source>
</evidence>
<evidence type="ECO:0000256" key="5">
    <source>
        <dbReference type="SAM" id="Phobius"/>
    </source>
</evidence>
<dbReference type="InterPro" id="IPR043136">
    <property type="entry name" value="B30.2/SPRY_sf"/>
</dbReference>
<dbReference type="InterPro" id="IPR003879">
    <property type="entry name" value="Butyrophylin_SPRY"/>
</dbReference>
<protein>
    <recommendedName>
        <fullName evidence="6">B30.2/SPRY domain-containing protein</fullName>
    </recommendedName>
</protein>
<reference evidence="7" key="2">
    <citation type="journal article" date="2020" name="Gigascience">
        <title>An improved pig reference genome sequence to enable pig genetics and genomics research.</title>
        <authorList>
            <person name="Warr A."/>
            <person name="Affara N."/>
            <person name="Aken B."/>
            <person name="Beiki H."/>
            <person name="Bickhart D.M."/>
            <person name="Billis K."/>
            <person name="Chow W."/>
            <person name="Eory L."/>
            <person name="Finlayson H.A."/>
            <person name="Flicek P."/>
            <person name="Giron C.G."/>
            <person name="Griffin D.K."/>
            <person name="Hall R."/>
            <person name="Hannum G."/>
            <person name="Hourlier T."/>
            <person name="Howe K."/>
            <person name="Hume D.A."/>
            <person name="Izuogu O."/>
            <person name="Kim K."/>
            <person name="Koren S."/>
            <person name="Liu H."/>
            <person name="Manchanda N."/>
            <person name="Martin F.J."/>
            <person name="Nonneman D.J."/>
            <person name="O'Connor R.E."/>
            <person name="Phillippy A.M."/>
            <person name="Rohrer G.A."/>
            <person name="Rosen B.D."/>
            <person name="Rund L.A."/>
            <person name="Sargent C.A."/>
            <person name="Schook L.B."/>
            <person name="Schroeder S.G."/>
            <person name="Schwartz A.S."/>
            <person name="Skinner B.M."/>
            <person name="Talbot R."/>
            <person name="Tseng E."/>
            <person name="Tuggle C.K."/>
            <person name="Watson M."/>
            <person name="Smith T.P.L."/>
            <person name="Archibald A.L."/>
        </authorList>
    </citation>
    <scope>NUCLEOTIDE SEQUENCE [LARGE SCALE GENOMIC DNA]</scope>
    <source>
        <strain evidence="7">Duroc</strain>
    </source>
</reference>
<dbReference type="Ensembl" id="ENSSSCT00000081141.1">
    <property type="protein sequence ID" value="ENSSSCP00000069057.1"/>
    <property type="gene ID" value="ENSSSCG00000030874.4"/>
</dbReference>
<keyword evidence="5" id="KW-0472">Membrane</keyword>
<evidence type="ECO:0000259" key="6">
    <source>
        <dbReference type="PROSITE" id="PS50188"/>
    </source>
</evidence>
<dbReference type="GO" id="GO:0016020">
    <property type="term" value="C:membrane"/>
    <property type="evidence" value="ECO:0007669"/>
    <property type="project" value="UniProtKB-SubCell"/>
</dbReference>
<comment type="subcellular location">
    <subcellularLocation>
        <location evidence="1">Membrane</location>
        <topology evidence="1">Single-pass membrane protein</topology>
    </subcellularLocation>
</comment>
<dbReference type="GO" id="GO:0010468">
    <property type="term" value="P:regulation of gene expression"/>
    <property type="evidence" value="ECO:0000318"/>
    <property type="project" value="GO_Central"/>
</dbReference>
<sequence>MMTYPRDCCRKLPIMNENHKESQPKVDHVDDNFATCLLKLLVMVLIFYVFREECFGNKKRKGNVSSICWSAFCLCEFTYPDQLKENDQLRKENDQLRKENDQLRKENGKLQKEIDERKAQFRNGWQKSLLYPDWRKEFFQAVTITLDPDTAHPSLVLSEGNRRVTWGEKSQDLPENPQRFYSFPCVLGLQVITSGRCYWEVEVGDSQAWDLGICRSHVMRKGGISIKPEGGFWAIRSYNDEYWALTSPETQLIPKEHPARVCIFLEYEEGRISFYNMTDKSHIHTFSQGSFEGPLKPFFRLWPSDSACLTICPVLEAAQNPLC</sequence>
<dbReference type="FunFam" id="2.60.120.920:FF:000004">
    <property type="entry name" value="Butyrophilin subfamily 1 member A1"/>
    <property type="match status" value="1"/>
</dbReference>